<dbReference type="Proteomes" id="UP000735302">
    <property type="component" value="Unassembled WGS sequence"/>
</dbReference>
<organism evidence="1 2">
    <name type="scientific">Plakobranchus ocellatus</name>
    <dbReference type="NCBI Taxonomy" id="259542"/>
    <lineage>
        <taxon>Eukaryota</taxon>
        <taxon>Metazoa</taxon>
        <taxon>Spiralia</taxon>
        <taxon>Lophotrochozoa</taxon>
        <taxon>Mollusca</taxon>
        <taxon>Gastropoda</taxon>
        <taxon>Heterobranchia</taxon>
        <taxon>Euthyneura</taxon>
        <taxon>Panpulmonata</taxon>
        <taxon>Sacoglossa</taxon>
        <taxon>Placobranchoidea</taxon>
        <taxon>Plakobranchidae</taxon>
        <taxon>Plakobranchus</taxon>
    </lineage>
</organism>
<sequence>MSLPAEVHLWLSQAHRLIIDYPGYLFTGMLGPSRKENLLCQYIAVHDDPHLWSCSICASTKCIPVLIQTAFNLLDTKHIDLILNGKAQNTHRCGCHS</sequence>
<reference evidence="1 2" key="1">
    <citation type="journal article" date="2021" name="Elife">
        <title>Chloroplast acquisition without the gene transfer in kleptoplastic sea slugs, Plakobranchus ocellatus.</title>
        <authorList>
            <person name="Maeda T."/>
            <person name="Takahashi S."/>
            <person name="Yoshida T."/>
            <person name="Shimamura S."/>
            <person name="Takaki Y."/>
            <person name="Nagai Y."/>
            <person name="Toyoda A."/>
            <person name="Suzuki Y."/>
            <person name="Arimoto A."/>
            <person name="Ishii H."/>
            <person name="Satoh N."/>
            <person name="Nishiyama T."/>
            <person name="Hasebe M."/>
            <person name="Maruyama T."/>
            <person name="Minagawa J."/>
            <person name="Obokata J."/>
            <person name="Shigenobu S."/>
        </authorList>
    </citation>
    <scope>NUCLEOTIDE SEQUENCE [LARGE SCALE GENOMIC DNA]</scope>
</reference>
<dbReference type="AlphaFoldDB" id="A0AAV3ZF55"/>
<keyword evidence="2" id="KW-1185">Reference proteome</keyword>
<gene>
    <name evidence="1" type="ORF">PoB_002074000</name>
</gene>
<proteinExistence type="predicted"/>
<comment type="caution">
    <text evidence="1">The sequence shown here is derived from an EMBL/GenBank/DDBJ whole genome shotgun (WGS) entry which is preliminary data.</text>
</comment>
<protein>
    <submittedName>
        <fullName evidence="1">Uncharacterized protein</fullName>
    </submittedName>
</protein>
<evidence type="ECO:0000313" key="2">
    <source>
        <dbReference type="Proteomes" id="UP000735302"/>
    </source>
</evidence>
<dbReference type="EMBL" id="BLXT01002422">
    <property type="protein sequence ID" value="GFN94234.1"/>
    <property type="molecule type" value="Genomic_DNA"/>
</dbReference>
<accession>A0AAV3ZF55</accession>
<evidence type="ECO:0000313" key="1">
    <source>
        <dbReference type="EMBL" id="GFN94234.1"/>
    </source>
</evidence>
<name>A0AAV3ZF55_9GAST</name>